<protein>
    <submittedName>
        <fullName evidence="3">Omega-6 fatty acid desaturase (Delta-12 desaturase)</fullName>
    </submittedName>
</protein>
<dbReference type="OrthoDB" id="9769653at2"/>
<dbReference type="InterPro" id="IPR012171">
    <property type="entry name" value="Fatty_acid_desaturase"/>
</dbReference>
<evidence type="ECO:0000313" key="3">
    <source>
        <dbReference type="EMBL" id="ROP83917.1"/>
    </source>
</evidence>
<dbReference type="GO" id="GO:0006629">
    <property type="term" value="P:lipid metabolic process"/>
    <property type="evidence" value="ECO:0007669"/>
    <property type="project" value="InterPro"/>
</dbReference>
<dbReference type="GO" id="GO:0016717">
    <property type="term" value="F:oxidoreductase activity, acting on paired donors, with oxidation of a pair of donors resulting in the reduction of molecular oxygen to two molecules of water"/>
    <property type="evidence" value="ECO:0007669"/>
    <property type="project" value="TreeGrafter"/>
</dbReference>
<gene>
    <name evidence="3" type="ORF">EDC65_4566</name>
</gene>
<feature type="transmembrane region" description="Helical" evidence="1">
    <location>
        <begin position="27"/>
        <end position="47"/>
    </location>
</feature>
<feature type="transmembrane region" description="Helical" evidence="1">
    <location>
        <begin position="53"/>
        <end position="73"/>
    </location>
</feature>
<dbReference type="RefSeq" id="WP_123693853.1">
    <property type="nucleotide sequence ID" value="NZ_AP019700.1"/>
</dbReference>
<dbReference type="GO" id="GO:0016020">
    <property type="term" value="C:membrane"/>
    <property type="evidence" value="ECO:0007669"/>
    <property type="project" value="TreeGrafter"/>
</dbReference>
<feature type="transmembrane region" description="Helical" evidence="1">
    <location>
        <begin position="160"/>
        <end position="179"/>
    </location>
</feature>
<name>A0A3N1KXF8_9PROT</name>
<evidence type="ECO:0000259" key="2">
    <source>
        <dbReference type="Pfam" id="PF00487"/>
    </source>
</evidence>
<accession>A0A3N1KXF8</accession>
<dbReference type="InterPro" id="IPR005804">
    <property type="entry name" value="FA_desaturase_dom"/>
</dbReference>
<keyword evidence="4" id="KW-1185">Reference proteome</keyword>
<reference evidence="3 4" key="1">
    <citation type="submission" date="2018-11" db="EMBL/GenBank/DDBJ databases">
        <title>Genomic Encyclopedia of Type Strains, Phase IV (KMG-IV): sequencing the most valuable type-strain genomes for metagenomic binning, comparative biology and taxonomic classification.</title>
        <authorList>
            <person name="Goeker M."/>
        </authorList>
    </citation>
    <scope>NUCLEOTIDE SEQUENCE [LARGE SCALE GENOMIC DNA]</scope>
    <source>
        <strain evidence="3 4">DSM 5900</strain>
    </source>
</reference>
<keyword evidence="1" id="KW-0472">Membrane</keyword>
<dbReference type="Pfam" id="PF00487">
    <property type="entry name" value="FA_desaturase"/>
    <property type="match status" value="1"/>
</dbReference>
<dbReference type="AlphaFoldDB" id="A0A3N1KXF8"/>
<proteinExistence type="predicted"/>
<comment type="caution">
    <text evidence="3">The sequence shown here is derived from an EMBL/GenBank/DDBJ whole genome shotgun (WGS) entry which is preliminary data.</text>
</comment>
<feature type="domain" description="Fatty acid desaturase" evidence="2">
    <location>
        <begin position="55"/>
        <end position="301"/>
    </location>
</feature>
<dbReference type="EMBL" id="RJKX01000016">
    <property type="protein sequence ID" value="ROP83917.1"/>
    <property type="molecule type" value="Genomic_DNA"/>
</dbReference>
<evidence type="ECO:0000256" key="1">
    <source>
        <dbReference type="SAM" id="Phobius"/>
    </source>
</evidence>
<evidence type="ECO:0000313" key="4">
    <source>
        <dbReference type="Proteomes" id="UP000278222"/>
    </source>
</evidence>
<dbReference type="PANTHER" id="PTHR19353">
    <property type="entry name" value="FATTY ACID DESATURASE 2"/>
    <property type="match status" value="1"/>
</dbReference>
<sequence>MDAATKAGTHPALDLQPFRAPVLRRSLAQVATSFGGFLLLLAAMYWLAGAYPAAWPILLLLAVPTAGFLVRIFIIQHDCGHGAFFRSRRANDWLGAVCGLCTMTPYRMWRRQHAGHHAVWNNLDRRDSGLDIYSSCLTVDEYARLGPRARRNHRLLRHPLVANLLLPPIVFLVLYRLPFDAPADWRAERRGVHATNLALLAVLGAAGMAFGFGRVALVHLPVMVVASIVGVWLFSVQHRFERTLWARGRDWTARDAAVAGSSFLRLPMVLRWFTANIGFHHVHHLNPRIPNYRLRACHEANPALHGVATLSLRDGLGAWRYALWDEAAGRMVPFAAVRPAPVMPAAGG</sequence>
<feature type="transmembrane region" description="Helical" evidence="1">
    <location>
        <begin position="216"/>
        <end position="234"/>
    </location>
</feature>
<feature type="transmembrane region" description="Helical" evidence="1">
    <location>
        <begin position="191"/>
        <end position="210"/>
    </location>
</feature>
<keyword evidence="1" id="KW-1133">Transmembrane helix</keyword>
<dbReference type="Proteomes" id="UP000278222">
    <property type="component" value="Unassembled WGS sequence"/>
</dbReference>
<dbReference type="CDD" id="cd03507">
    <property type="entry name" value="Delta12-FADS-like"/>
    <property type="match status" value="1"/>
</dbReference>
<organism evidence="3 4">
    <name type="scientific">Stella humosa</name>
    <dbReference type="NCBI Taxonomy" id="94"/>
    <lineage>
        <taxon>Bacteria</taxon>
        <taxon>Pseudomonadati</taxon>
        <taxon>Pseudomonadota</taxon>
        <taxon>Alphaproteobacteria</taxon>
        <taxon>Rhodospirillales</taxon>
        <taxon>Stellaceae</taxon>
        <taxon>Stella</taxon>
    </lineage>
</organism>
<dbReference type="PANTHER" id="PTHR19353:SF73">
    <property type="entry name" value="FATTY ACID DESATURASE"/>
    <property type="match status" value="1"/>
</dbReference>
<keyword evidence="1" id="KW-0812">Transmembrane</keyword>